<keyword evidence="5" id="KW-1185">Reference proteome</keyword>
<feature type="region of interest" description="Disordered" evidence="1">
    <location>
        <begin position="631"/>
        <end position="655"/>
    </location>
</feature>
<dbReference type="AlphaFoldDB" id="A0A4U5NDF0"/>
<feature type="compositionally biased region" description="Basic and acidic residues" evidence="1">
    <location>
        <begin position="646"/>
        <end position="655"/>
    </location>
</feature>
<evidence type="ECO:0000313" key="5">
    <source>
        <dbReference type="Proteomes" id="UP000298663"/>
    </source>
</evidence>
<dbReference type="EMBL" id="AZBU02000004">
    <property type="protein sequence ID" value="TKR80642.1"/>
    <property type="molecule type" value="Genomic_DNA"/>
</dbReference>
<dbReference type="Pfam" id="PF13621">
    <property type="entry name" value="Cupin_8"/>
    <property type="match status" value="1"/>
</dbReference>
<name>A0A4U5NDF0_STECR</name>
<dbReference type="SMART" id="SM00558">
    <property type="entry name" value="JmjC"/>
    <property type="match status" value="1"/>
</dbReference>
<dbReference type="InterPro" id="IPR016181">
    <property type="entry name" value="Acyl_CoA_acyltransferase"/>
</dbReference>
<dbReference type="GO" id="GO:0016747">
    <property type="term" value="F:acyltransferase activity, transferring groups other than amino-acyl groups"/>
    <property type="evidence" value="ECO:0007669"/>
    <property type="project" value="InterPro"/>
</dbReference>
<protein>
    <recommendedName>
        <fullName evidence="6">N-acetyltransferase domain-containing protein</fullName>
    </recommendedName>
</protein>
<feature type="domain" description="JmjC" evidence="2">
    <location>
        <begin position="470"/>
        <end position="631"/>
    </location>
</feature>
<dbReference type="PANTHER" id="PTHR12461:SF105">
    <property type="entry name" value="HYPOXIA-INDUCIBLE FACTOR 1-ALPHA INHIBITOR"/>
    <property type="match status" value="1"/>
</dbReference>
<dbReference type="InterPro" id="IPR041667">
    <property type="entry name" value="Cupin_8"/>
</dbReference>
<sequence length="655" mass="75368">MSPSSSSKTDAGEVAEAAQGEIQFRYAYNIGAAQLNEFNDKMRLFKTIKDVRIEVFCVGQECPYEEEFDGLDFSSCMQVAAFVDGNVVGICRIRKALPFVKLERIAVLEKYRKFGYGNKIVAFAIKLAETEPVFKNLILALHSQSYVKGWYKKFGFEIFGDEFEECGIPHFVMVKWPEFTKPFEFERLLINNPSPSGYPALYKPGPHDCNHPAMIKKIREKLNNQERPYILPNVVIESMALAKYFRGNLLFIMFSDVLKQLREDDYILTEGSEKMHEALVTKLSHKINGHYSTVSDSWRYFYTCSQTLKILALYRQEKYLEALTVCDDALMKGGDFDDGSIANCAYDIQINRLPPAEYIDSSRLASRYVPERLPHNRFLTVPVLERPSIDTFCHYVVSGKPAVIRGEIERMPATSKWTFDFLHAVLSHRRLPIEYGAYTEDSFSQKVKTFHEFLWECVEAEKSDSTVFPGYLAQHRLLDQVPQLAGDVPTPDYCYCDAENEERVEKNVFVGHGGTISPMHHDPRNNFFCQIRGRKFFRLVAPEFKEKIYLHKDPLSKNSSQIDLEKPDYQKFPLFRDVTVEDVVLEPGDALFIPKGYFHYVTAIDPSISVSMWFGAKKKFIPDPELTLSKRNSSASLEDMDVEEEEPKKKRESYV</sequence>
<dbReference type="Proteomes" id="UP000298663">
    <property type="component" value="Unassembled WGS sequence"/>
</dbReference>
<dbReference type="InterPro" id="IPR003347">
    <property type="entry name" value="JmjC_dom"/>
</dbReference>
<feature type="domain" description="N-acetyltransferase" evidence="3">
    <location>
        <begin position="30"/>
        <end position="178"/>
    </location>
</feature>
<evidence type="ECO:0000256" key="1">
    <source>
        <dbReference type="SAM" id="MobiDB-lite"/>
    </source>
</evidence>
<gene>
    <name evidence="4" type="ORF">L596_014686</name>
</gene>
<reference evidence="4 5" key="1">
    <citation type="journal article" date="2015" name="Genome Biol.">
        <title>Comparative genomics of Steinernema reveals deeply conserved gene regulatory networks.</title>
        <authorList>
            <person name="Dillman A.R."/>
            <person name="Macchietto M."/>
            <person name="Porter C.F."/>
            <person name="Rogers A."/>
            <person name="Williams B."/>
            <person name="Antoshechkin I."/>
            <person name="Lee M.M."/>
            <person name="Goodwin Z."/>
            <person name="Lu X."/>
            <person name="Lewis E.E."/>
            <person name="Goodrich-Blair H."/>
            <person name="Stock S.P."/>
            <person name="Adams B.J."/>
            <person name="Sternberg P.W."/>
            <person name="Mortazavi A."/>
        </authorList>
    </citation>
    <scope>NUCLEOTIDE SEQUENCE [LARGE SCALE GENOMIC DNA]</scope>
    <source>
        <strain evidence="4 5">ALL</strain>
    </source>
</reference>
<dbReference type="OrthoDB" id="47172at2759"/>
<dbReference type="CDD" id="cd04301">
    <property type="entry name" value="NAT_SF"/>
    <property type="match status" value="1"/>
</dbReference>
<dbReference type="STRING" id="34508.A0A4U5NDF0"/>
<organism evidence="4 5">
    <name type="scientific">Steinernema carpocapsae</name>
    <name type="common">Entomopathogenic nematode</name>
    <dbReference type="NCBI Taxonomy" id="34508"/>
    <lineage>
        <taxon>Eukaryota</taxon>
        <taxon>Metazoa</taxon>
        <taxon>Ecdysozoa</taxon>
        <taxon>Nematoda</taxon>
        <taxon>Chromadorea</taxon>
        <taxon>Rhabditida</taxon>
        <taxon>Tylenchina</taxon>
        <taxon>Panagrolaimomorpha</taxon>
        <taxon>Strongyloidoidea</taxon>
        <taxon>Steinernematidae</taxon>
        <taxon>Steinernema</taxon>
    </lineage>
</organism>
<dbReference type="SUPFAM" id="SSF51197">
    <property type="entry name" value="Clavaminate synthase-like"/>
    <property type="match status" value="1"/>
</dbReference>
<comment type="caution">
    <text evidence="4">The sequence shown here is derived from an EMBL/GenBank/DDBJ whole genome shotgun (WGS) entry which is preliminary data.</text>
</comment>
<accession>A0A4U5NDF0</accession>
<dbReference type="PROSITE" id="PS51186">
    <property type="entry name" value="GNAT"/>
    <property type="match status" value="1"/>
</dbReference>
<dbReference type="Gene3D" id="2.60.120.650">
    <property type="entry name" value="Cupin"/>
    <property type="match status" value="1"/>
</dbReference>
<dbReference type="PANTHER" id="PTHR12461">
    <property type="entry name" value="HYPOXIA-INDUCIBLE FACTOR 1 ALPHA INHIBITOR-RELATED"/>
    <property type="match status" value="1"/>
</dbReference>
<dbReference type="SUPFAM" id="SSF55729">
    <property type="entry name" value="Acyl-CoA N-acyltransferases (Nat)"/>
    <property type="match status" value="1"/>
</dbReference>
<evidence type="ECO:0000259" key="3">
    <source>
        <dbReference type="PROSITE" id="PS51186"/>
    </source>
</evidence>
<reference evidence="4 5" key="2">
    <citation type="journal article" date="2019" name="G3 (Bethesda)">
        <title>Hybrid Assembly of the Genome of the Entomopathogenic Nematode Steinernema carpocapsae Identifies the X-Chromosome.</title>
        <authorList>
            <person name="Serra L."/>
            <person name="Macchietto M."/>
            <person name="Macias-Munoz A."/>
            <person name="McGill C.J."/>
            <person name="Rodriguez I.M."/>
            <person name="Rodriguez B."/>
            <person name="Murad R."/>
            <person name="Mortazavi A."/>
        </authorList>
    </citation>
    <scope>NUCLEOTIDE SEQUENCE [LARGE SCALE GENOMIC DNA]</scope>
    <source>
        <strain evidence="4 5">ALL</strain>
    </source>
</reference>
<dbReference type="Pfam" id="PF13673">
    <property type="entry name" value="Acetyltransf_10"/>
    <property type="match status" value="1"/>
</dbReference>
<evidence type="ECO:0000313" key="4">
    <source>
        <dbReference type="EMBL" id="TKR80642.1"/>
    </source>
</evidence>
<dbReference type="Gene3D" id="3.40.630.30">
    <property type="match status" value="1"/>
</dbReference>
<proteinExistence type="predicted"/>
<evidence type="ECO:0008006" key="6">
    <source>
        <dbReference type="Google" id="ProtNLM"/>
    </source>
</evidence>
<evidence type="ECO:0000259" key="2">
    <source>
        <dbReference type="PROSITE" id="PS51184"/>
    </source>
</evidence>
<dbReference type="PROSITE" id="PS51184">
    <property type="entry name" value="JMJC"/>
    <property type="match status" value="1"/>
</dbReference>
<dbReference type="InterPro" id="IPR000182">
    <property type="entry name" value="GNAT_dom"/>
</dbReference>